<keyword evidence="6 9" id="KW-0694">RNA-binding</keyword>
<feature type="region of interest" description="RNA-binding 1" evidence="9">
    <location>
        <begin position="108"/>
        <end position="110"/>
    </location>
</feature>
<dbReference type="Proteomes" id="UP000321764">
    <property type="component" value="Unassembled WGS sequence"/>
</dbReference>
<dbReference type="Pfam" id="PF07497">
    <property type="entry name" value="Rho_RNA_bind"/>
    <property type="match status" value="1"/>
</dbReference>
<feature type="region of interest" description="RNA-binding 1" evidence="9">
    <location>
        <begin position="61"/>
        <end position="66"/>
    </location>
</feature>
<evidence type="ECO:0000313" key="14">
    <source>
        <dbReference type="Proteomes" id="UP000321764"/>
    </source>
</evidence>
<dbReference type="InterPro" id="IPR011113">
    <property type="entry name" value="Rho_RNA-bd"/>
</dbReference>
<dbReference type="Gene3D" id="3.40.50.300">
    <property type="entry name" value="P-loop containing nucleotide triphosphate hydrolases"/>
    <property type="match status" value="1"/>
</dbReference>
<evidence type="ECO:0000256" key="1">
    <source>
        <dbReference type="ARBA" id="ARBA00022472"/>
    </source>
</evidence>
<dbReference type="InterPro" id="IPR004665">
    <property type="entry name" value="Term_rho"/>
</dbReference>
<evidence type="ECO:0000256" key="7">
    <source>
        <dbReference type="ARBA" id="ARBA00023015"/>
    </source>
</evidence>
<dbReference type="CDD" id="cd01128">
    <property type="entry name" value="rho_factor_C"/>
    <property type="match status" value="1"/>
</dbReference>
<evidence type="ECO:0000256" key="6">
    <source>
        <dbReference type="ARBA" id="ARBA00022884"/>
    </source>
</evidence>
<dbReference type="SMART" id="SM00382">
    <property type="entry name" value="AAA"/>
    <property type="match status" value="1"/>
</dbReference>
<evidence type="ECO:0000256" key="8">
    <source>
        <dbReference type="ARBA" id="ARBA00023163"/>
    </source>
</evidence>
<feature type="site" description="RNA-binding 2" evidence="9">
    <location>
        <position position="326"/>
    </location>
</feature>
<accession>A0A5C8ZCB7</accession>
<gene>
    <name evidence="9 13" type="primary">rho</name>
    <name evidence="13" type="ORF">FME95_09705</name>
</gene>
<keyword evidence="7 9" id="KW-0805">Transcription regulation</keyword>
<dbReference type="OrthoDB" id="9805197at2"/>
<feature type="binding site" evidence="9">
    <location>
        <position position="212"/>
    </location>
    <ligand>
        <name>ATP</name>
        <dbReference type="ChEBI" id="CHEBI:30616"/>
    </ligand>
</feature>
<dbReference type="PROSITE" id="PS51856">
    <property type="entry name" value="RHO_RNA_BD"/>
    <property type="match status" value="1"/>
</dbReference>
<dbReference type="HAMAP" id="MF_01884">
    <property type="entry name" value="Rho"/>
    <property type="match status" value="1"/>
</dbReference>
<dbReference type="Pfam" id="PF00006">
    <property type="entry name" value="ATP-synt_ab"/>
    <property type="match status" value="1"/>
</dbReference>
<dbReference type="Gene3D" id="1.10.720.10">
    <property type="match status" value="1"/>
</dbReference>
<dbReference type="NCBIfam" id="TIGR00767">
    <property type="entry name" value="rho"/>
    <property type="match status" value="1"/>
</dbReference>
<dbReference type="InterPro" id="IPR012340">
    <property type="entry name" value="NA-bd_OB-fold"/>
</dbReference>
<dbReference type="SUPFAM" id="SSF50249">
    <property type="entry name" value="Nucleic acid-binding proteins"/>
    <property type="match status" value="1"/>
</dbReference>
<sequence>MNLSDLKTKAVPELLDIAKSMGLENINRTRKQDLIFTILKRHAKSGEDIYGDGVLEILQDGFGFLRSAAASYLAGPDDIYVSPSQIRRFNLRTGDTIAGKIRPPKDGERYFALLKVDTINFAPLENAKNKILFENLTPLFPDSRLVLETGNGATEDMAGRILDLASPIGKGQRGLIVSPPKAGKTIMLQNVAQAISRDAPDADLMVLLIDERPEEVTEMQRSVRGEVVASTFDEPPARHVQVAEMVIEKAKRLVEHKRDVIILLDSITRLARAYNTIVPSSGKVLTGGVDANALERPKRFFGAARNIEEGGSLTIIATALVDTGSKMDEVIYEEFKGTGNMEVHLDRKIAEKRIFPAINIRRSGTRREDKLTSPEELQRMWILRKLLAEMEDVAAIEFLIGKLKQTKTNDEFFNSMKG</sequence>
<dbReference type="InterPro" id="IPR027417">
    <property type="entry name" value="P-loop_NTPase"/>
</dbReference>
<dbReference type="InterPro" id="IPR036269">
    <property type="entry name" value="Rho_N_sf"/>
</dbReference>
<evidence type="ECO:0000313" key="13">
    <source>
        <dbReference type="EMBL" id="TXR54788.1"/>
    </source>
</evidence>
<dbReference type="NCBIfam" id="NF006886">
    <property type="entry name" value="PRK09376.1"/>
    <property type="match status" value="1"/>
</dbReference>
<dbReference type="GO" id="GO:0003723">
    <property type="term" value="F:RNA binding"/>
    <property type="evidence" value="ECO:0007669"/>
    <property type="project" value="UniProtKB-UniRule"/>
</dbReference>
<dbReference type="AlphaFoldDB" id="A0A5C8ZCB7"/>
<evidence type="ECO:0000256" key="3">
    <source>
        <dbReference type="ARBA" id="ARBA00022801"/>
    </source>
</evidence>
<dbReference type="FunFam" id="3.40.50.300:FF:000072">
    <property type="entry name" value="Transcription termination factor Rho"/>
    <property type="match status" value="1"/>
</dbReference>
<dbReference type="GO" id="GO:0006353">
    <property type="term" value="P:DNA-templated transcription termination"/>
    <property type="evidence" value="ECO:0007669"/>
    <property type="project" value="UniProtKB-UniRule"/>
</dbReference>
<feature type="region of interest" description="RNA-binding 2" evidence="9">
    <location>
        <begin position="284"/>
        <end position="288"/>
    </location>
</feature>
<dbReference type="InterPro" id="IPR000194">
    <property type="entry name" value="ATPase_F1/V1/A1_a/bsu_nucl-bd"/>
</dbReference>
<feature type="domain" description="Rho RNA-BD" evidence="12">
    <location>
        <begin position="48"/>
        <end position="123"/>
    </location>
</feature>
<dbReference type="PANTHER" id="PTHR46425">
    <property type="entry name" value="TRANSCRIPTION TERMINATION FACTOR RHO"/>
    <property type="match status" value="1"/>
</dbReference>
<keyword evidence="4 9" id="KW-0347">Helicase</keyword>
<keyword evidence="14" id="KW-1185">Reference proteome</keyword>
<evidence type="ECO:0000256" key="10">
    <source>
        <dbReference type="NCBIfam" id="TIGR00767"/>
    </source>
</evidence>
<evidence type="ECO:0000259" key="12">
    <source>
        <dbReference type="PROSITE" id="PS51856"/>
    </source>
</evidence>
<comment type="caution">
    <text evidence="13">The sequence shown here is derived from an EMBL/GenBank/DDBJ whole genome shotgun (WGS) entry which is preliminary data.</text>
</comment>
<dbReference type="GO" id="GO:0005524">
    <property type="term" value="F:ATP binding"/>
    <property type="evidence" value="ECO:0007669"/>
    <property type="project" value="UniProtKB-UniRule"/>
</dbReference>
<dbReference type="PANTHER" id="PTHR46425:SF1">
    <property type="entry name" value="TRANSCRIPTION TERMINATION FACTOR RHO"/>
    <property type="match status" value="1"/>
</dbReference>
<dbReference type="CDD" id="cd04459">
    <property type="entry name" value="Rho_CSD"/>
    <property type="match status" value="1"/>
</dbReference>
<dbReference type="InterPro" id="IPR011129">
    <property type="entry name" value="CSD"/>
</dbReference>
<evidence type="ECO:0000256" key="2">
    <source>
        <dbReference type="ARBA" id="ARBA00022741"/>
    </source>
</evidence>
<evidence type="ECO:0000256" key="4">
    <source>
        <dbReference type="ARBA" id="ARBA00022806"/>
    </source>
</evidence>
<evidence type="ECO:0000256" key="9">
    <source>
        <dbReference type="HAMAP-Rule" id="MF_01884"/>
    </source>
</evidence>
<dbReference type="SUPFAM" id="SSF52540">
    <property type="entry name" value="P-loop containing nucleoside triphosphate hydrolases"/>
    <property type="match status" value="1"/>
</dbReference>
<comment type="similarity">
    <text evidence="9 11">Belongs to the Rho family.</text>
</comment>
<dbReference type="SUPFAM" id="SSF68912">
    <property type="entry name" value="Rho N-terminal domain-like"/>
    <property type="match status" value="1"/>
</dbReference>
<evidence type="ECO:0000256" key="11">
    <source>
        <dbReference type="PROSITE-ProRule" id="PRU01203"/>
    </source>
</evidence>
<comment type="subunit">
    <text evidence="9">Homohexamer. The homohexamer assembles into an open ring structure.</text>
</comment>
<dbReference type="FunFam" id="2.40.50.140:FF:000010">
    <property type="entry name" value="Transcription termination factor Rho"/>
    <property type="match status" value="1"/>
</dbReference>
<dbReference type="GO" id="GO:0016787">
    <property type="term" value="F:hydrolase activity"/>
    <property type="evidence" value="ECO:0007669"/>
    <property type="project" value="UniProtKB-KW"/>
</dbReference>
<dbReference type="RefSeq" id="WP_147714187.1">
    <property type="nucleotide sequence ID" value="NZ_VKAD01000001.1"/>
</dbReference>
<keyword evidence="5 9" id="KW-0067">ATP-binding</keyword>
<proteinExistence type="inferred from homology"/>
<organism evidence="13 14">
    <name type="scientific">Reinekea thalattae</name>
    <dbReference type="NCBI Taxonomy" id="2593301"/>
    <lineage>
        <taxon>Bacteria</taxon>
        <taxon>Pseudomonadati</taxon>
        <taxon>Pseudomonadota</taxon>
        <taxon>Gammaproteobacteria</taxon>
        <taxon>Oceanospirillales</taxon>
        <taxon>Saccharospirillaceae</taxon>
        <taxon>Reinekea</taxon>
    </lineage>
</organism>
<feature type="binding site" evidence="9">
    <location>
        <begin position="169"/>
        <end position="174"/>
    </location>
    <ligand>
        <name>ATP</name>
        <dbReference type="ChEBI" id="CHEBI:30616"/>
    </ligand>
</feature>
<keyword evidence="8 9" id="KW-0804">Transcription</keyword>
<dbReference type="EC" id="3.6.4.-" evidence="9 10"/>
<keyword evidence="3 9" id="KW-0378">Hydrolase</keyword>
<feature type="binding site" evidence="9">
    <location>
        <begin position="181"/>
        <end position="186"/>
    </location>
    <ligand>
        <name>ATP</name>
        <dbReference type="ChEBI" id="CHEBI:30616"/>
    </ligand>
</feature>
<dbReference type="InterPro" id="IPR003593">
    <property type="entry name" value="AAA+_ATPase"/>
</dbReference>
<dbReference type="GO" id="GO:0008186">
    <property type="term" value="F:ATP-dependent activity, acting on RNA"/>
    <property type="evidence" value="ECO:0007669"/>
    <property type="project" value="UniProtKB-UniRule"/>
</dbReference>
<evidence type="ECO:0000256" key="5">
    <source>
        <dbReference type="ARBA" id="ARBA00022840"/>
    </source>
</evidence>
<dbReference type="InterPro" id="IPR011112">
    <property type="entry name" value="Rho-like_N"/>
</dbReference>
<dbReference type="SMART" id="SM00959">
    <property type="entry name" value="Rho_N"/>
    <property type="match status" value="1"/>
</dbReference>
<name>A0A5C8ZCB7_9GAMM</name>
<dbReference type="Gene3D" id="2.40.50.140">
    <property type="entry name" value="Nucleic acid-binding proteins"/>
    <property type="match status" value="1"/>
</dbReference>
<dbReference type="InterPro" id="IPR041703">
    <property type="entry name" value="Rho_factor_ATP-bd"/>
</dbReference>
<dbReference type="GO" id="GO:0005829">
    <property type="term" value="C:cytosol"/>
    <property type="evidence" value="ECO:0007669"/>
    <property type="project" value="UniProtKB-ARBA"/>
</dbReference>
<keyword evidence="2 9" id="KW-0547">Nucleotide-binding</keyword>
<reference evidence="13 14" key="1">
    <citation type="submission" date="2019-07" db="EMBL/GenBank/DDBJ databases">
        <title>Reinekea sp. strain SSH23 genome sequencing and assembly.</title>
        <authorList>
            <person name="Kim I."/>
        </authorList>
    </citation>
    <scope>NUCLEOTIDE SEQUENCE [LARGE SCALE GENOMIC DNA]</scope>
    <source>
        <strain evidence="13 14">SSH23</strain>
    </source>
</reference>
<dbReference type="Pfam" id="PF07498">
    <property type="entry name" value="Rho_N"/>
    <property type="match status" value="1"/>
</dbReference>
<keyword evidence="1 9" id="KW-0806">Transcription termination</keyword>
<dbReference type="EMBL" id="VKAD01000001">
    <property type="protein sequence ID" value="TXR54788.1"/>
    <property type="molecule type" value="Genomic_DNA"/>
</dbReference>
<dbReference type="SMART" id="SM00357">
    <property type="entry name" value="CSP"/>
    <property type="match status" value="1"/>
</dbReference>
<feature type="region of interest" description="RNA-binding 1" evidence="9">
    <location>
        <begin position="78"/>
        <end position="80"/>
    </location>
</feature>
<protein>
    <recommendedName>
        <fullName evidence="9 10">Transcription termination factor Rho</fullName>
        <ecNumber evidence="9 10">3.6.4.-</ecNumber>
    </recommendedName>
    <alternativeName>
        <fullName evidence="9">ATP-dependent helicase Rho</fullName>
    </alternativeName>
</protein>
<dbReference type="GO" id="GO:0004386">
    <property type="term" value="F:helicase activity"/>
    <property type="evidence" value="ECO:0007669"/>
    <property type="project" value="UniProtKB-UniRule"/>
</dbReference>
<comment type="function">
    <text evidence="9">Facilitates transcription termination by a mechanism that involves Rho binding to the nascent RNA, activation of Rho's RNA-dependent ATPase activity, and release of the mRNA from the DNA template.</text>
</comment>